<evidence type="ECO:0000313" key="1">
    <source>
        <dbReference type="EMBL" id="KLO06973.1"/>
    </source>
</evidence>
<accession>A0A0H2RBX0</accession>
<protein>
    <submittedName>
        <fullName evidence="1">Uncharacterized protein</fullName>
    </submittedName>
</protein>
<keyword evidence="2" id="KW-1185">Reference proteome</keyword>
<dbReference type="SUPFAM" id="SSF52047">
    <property type="entry name" value="RNI-like"/>
    <property type="match status" value="1"/>
</dbReference>
<organism evidence="1 2">
    <name type="scientific">Schizopora paradoxa</name>
    <dbReference type="NCBI Taxonomy" id="27342"/>
    <lineage>
        <taxon>Eukaryota</taxon>
        <taxon>Fungi</taxon>
        <taxon>Dikarya</taxon>
        <taxon>Basidiomycota</taxon>
        <taxon>Agaricomycotina</taxon>
        <taxon>Agaricomycetes</taxon>
        <taxon>Hymenochaetales</taxon>
        <taxon>Schizoporaceae</taxon>
        <taxon>Schizopora</taxon>
    </lineage>
</organism>
<name>A0A0H2RBX0_9AGAM</name>
<dbReference type="Gene3D" id="3.80.10.10">
    <property type="entry name" value="Ribonuclease Inhibitor"/>
    <property type="match status" value="1"/>
</dbReference>
<dbReference type="Proteomes" id="UP000053477">
    <property type="component" value="Unassembled WGS sequence"/>
</dbReference>
<dbReference type="EMBL" id="KQ086168">
    <property type="protein sequence ID" value="KLO06973.1"/>
    <property type="molecule type" value="Genomic_DNA"/>
</dbReference>
<evidence type="ECO:0000313" key="2">
    <source>
        <dbReference type="Proteomes" id="UP000053477"/>
    </source>
</evidence>
<gene>
    <name evidence="1" type="ORF">SCHPADRAFT_1001990</name>
</gene>
<dbReference type="InParanoid" id="A0A0H2RBX0"/>
<dbReference type="InterPro" id="IPR032675">
    <property type="entry name" value="LRR_dom_sf"/>
</dbReference>
<dbReference type="AlphaFoldDB" id="A0A0H2RBX0"/>
<proteinExistence type="predicted"/>
<sequence length="589" mass="67138">MEDGNSPIWRRARLAASGELSFKILNFVQDLVASTGTNPPTVSAYSQADSDIMNSRSKIELLNHELLNAEMELDAIWRTVSLAEANIRRITDDRNKELSLFNESRRARRRLPTEIVLKIADFLRCEHQYERELDLDGPSYSSIRSMAKAFSIIDGMEEAVLRKIPLVLFVNEVLDPSVAQEIWEDILKEIPLSRREGVGLDPRFSYIEDEEAVAQISTHEEVHLFFITDRFVSKVSPERLAKFAGNLHATVICLSEKDFKDHPGKILNYEFISLMSSVMLVLPEYPYSKLETWKTKYRAALNFPKQTCSLLKRVSIPVPMLDRPGRDMSSIAQQVNVLEIHGRASITVYKLEDLNIPKLLQPFRTSLRSLLFSNPPLHWDLVHPDFEEVASGIVMDLPCLQELRFESINDFDMYGVMVLGNFDCPSLTSLVMRTHYVAPESSRVSNLLERILEEICAKCPQLQRLTYTLTCEGIAMLPPRKRELYNVRSVLPSLEILAKPRENLRGSDRATSSWLLPNLRVLELTLDRDTLEWLVPFASARMYSADVANIHTIYLSDPLEKMDTAPPSVNSLRVLVPEVLLGRMPPLIL</sequence>
<reference evidence="1 2" key="1">
    <citation type="submission" date="2015-04" db="EMBL/GenBank/DDBJ databases">
        <title>Complete genome sequence of Schizopora paradoxa KUC8140, a cosmopolitan wood degrader in East Asia.</title>
        <authorList>
            <consortium name="DOE Joint Genome Institute"/>
            <person name="Min B."/>
            <person name="Park H."/>
            <person name="Jang Y."/>
            <person name="Kim J.-J."/>
            <person name="Kim K.H."/>
            <person name="Pangilinan J."/>
            <person name="Lipzen A."/>
            <person name="Riley R."/>
            <person name="Grigoriev I.V."/>
            <person name="Spatafora J.W."/>
            <person name="Choi I.-G."/>
        </authorList>
    </citation>
    <scope>NUCLEOTIDE SEQUENCE [LARGE SCALE GENOMIC DNA]</scope>
    <source>
        <strain evidence="1 2">KUC8140</strain>
    </source>
</reference>